<organism evidence="2">
    <name type="scientific">viral metagenome</name>
    <dbReference type="NCBI Taxonomy" id="1070528"/>
    <lineage>
        <taxon>unclassified sequences</taxon>
        <taxon>metagenomes</taxon>
        <taxon>organismal metagenomes</taxon>
    </lineage>
</organism>
<proteinExistence type="predicted"/>
<dbReference type="PROSITE" id="PS00108">
    <property type="entry name" value="PROTEIN_KINASE_ST"/>
    <property type="match status" value="1"/>
</dbReference>
<evidence type="ECO:0000259" key="1">
    <source>
        <dbReference type="PROSITE" id="PS50011"/>
    </source>
</evidence>
<dbReference type="InterPro" id="IPR000719">
    <property type="entry name" value="Prot_kinase_dom"/>
</dbReference>
<sequence length="440" mass="50659">MTSKVVGEGTFGCVLKPPLLCDDAGVLTKKDYNNKISKIMYKSDAINEESEYSSINNIVGLEKYAIARPHLCKPLMDNRFNNSVKNCKTKLVKATFANNKNDLLMLLLEDGGINILDYIKEVFPLETLNAKKVFLTSLLGLFDGLLFFQANKIIHRDIKMQNMVYNVNTGKAKYIDFGQMTNFKNFIRKCNNNTETLGVSHSYYASENSCSNKAAFNSNRPKCMAIKNHFKTHREFTSYVTKSFDIYCLTLALSKLADYLRFKKPDKLFFTKIYKKPGTINPDFFKEFGILLYYYYHNDVTKRNINIVELKEKYTSLLKKYNYYSKTSEEPSVEVKEVIEKIKKKEIKVDLAKVCPPHKPVLNSATNRCVAECKPGFIRNKSFRCVKMNLRGTQKKPSLGSSLTKRRLCESKNKDYNHITKRCNAKCPKNKTRNAQFKCV</sequence>
<evidence type="ECO:0000313" key="2">
    <source>
        <dbReference type="EMBL" id="QHT01859.1"/>
    </source>
</evidence>
<dbReference type="EMBL" id="MN739382">
    <property type="protein sequence ID" value="QHT01859.1"/>
    <property type="molecule type" value="Genomic_DNA"/>
</dbReference>
<dbReference type="AlphaFoldDB" id="A0A6C0CDU2"/>
<dbReference type="Pfam" id="PF00069">
    <property type="entry name" value="Pkinase"/>
    <property type="match status" value="1"/>
</dbReference>
<dbReference type="InterPro" id="IPR008271">
    <property type="entry name" value="Ser/Thr_kinase_AS"/>
</dbReference>
<reference evidence="2" key="1">
    <citation type="journal article" date="2020" name="Nature">
        <title>Giant virus diversity and host interactions through global metagenomics.</title>
        <authorList>
            <person name="Schulz F."/>
            <person name="Roux S."/>
            <person name="Paez-Espino D."/>
            <person name="Jungbluth S."/>
            <person name="Walsh D.A."/>
            <person name="Denef V.J."/>
            <person name="McMahon K.D."/>
            <person name="Konstantinidis K.T."/>
            <person name="Eloe-Fadrosh E.A."/>
            <person name="Kyrpides N.C."/>
            <person name="Woyke T."/>
        </authorList>
    </citation>
    <scope>NUCLEOTIDE SEQUENCE</scope>
    <source>
        <strain evidence="2">GVMAG-M-3300020523-10</strain>
    </source>
</reference>
<feature type="domain" description="Protein kinase" evidence="1">
    <location>
        <begin position="1"/>
        <end position="315"/>
    </location>
</feature>
<dbReference type="Gene3D" id="1.10.510.10">
    <property type="entry name" value="Transferase(Phosphotransferase) domain 1"/>
    <property type="match status" value="1"/>
</dbReference>
<dbReference type="SUPFAM" id="SSF56112">
    <property type="entry name" value="Protein kinase-like (PK-like)"/>
    <property type="match status" value="1"/>
</dbReference>
<name>A0A6C0CDU2_9ZZZZ</name>
<protein>
    <recommendedName>
        <fullName evidence="1">Protein kinase domain-containing protein</fullName>
    </recommendedName>
</protein>
<accession>A0A6C0CDU2</accession>
<dbReference type="InterPro" id="IPR011009">
    <property type="entry name" value="Kinase-like_dom_sf"/>
</dbReference>
<dbReference type="GO" id="GO:0005524">
    <property type="term" value="F:ATP binding"/>
    <property type="evidence" value="ECO:0007669"/>
    <property type="project" value="InterPro"/>
</dbReference>
<dbReference type="PROSITE" id="PS50011">
    <property type="entry name" value="PROTEIN_KINASE_DOM"/>
    <property type="match status" value="1"/>
</dbReference>
<dbReference type="GO" id="GO:0004672">
    <property type="term" value="F:protein kinase activity"/>
    <property type="evidence" value="ECO:0007669"/>
    <property type="project" value="InterPro"/>
</dbReference>